<dbReference type="Proteomes" id="UP001638806">
    <property type="component" value="Unassembled WGS sequence"/>
</dbReference>
<protein>
    <submittedName>
        <fullName evidence="1">Uncharacterized protein</fullName>
    </submittedName>
</protein>
<accession>A0ACC4DKY1</accession>
<gene>
    <name evidence="1" type="ORF">ACCO45_008819</name>
</gene>
<sequence>MSEIARTGVCDTGTVSDEARLLLRACAAQLPRLAAARRPRRERESSAELTGASSMGGNSPAQLEGHPRGTHGTTARRKALRLTATGRETGAQLTTSASGEAKTAAVLAHVVSHHALQKKIIPPRLLSAAPGRRAVRRGTRRWTGSRRRYSGRTCRPSWGGRGPGEATDEWEGGGGPDHPHAPHRVPGHPAMGFQRDESPSPPLLGWHSTCPVLYLVPHAGSADGQRYRTVPDWAKSPLQQQLPVEFQVPCQRAAAKPGATAKWPPASGFGLRLRLPLFSYPSAVLFVSCLVQWSNIFRFPHTSHGHPISTGPVFRLFLSTTPRRDLLALTARNGCFCTAAGNPEHPETGRQCQDNDVKRGPRAEVLDTCGTRGQVQYPVQYPDPQRSTDRDHDLSRIASLPQKAPAEQFAGSCAHVARFRAILAPWIGGRHPSHPTRLQVVKLNLGWCPANDGRPHHTHTATQTHLDARQFPPLTMARLFEALQSFPGMFLGASLAPASTTLWDLGLAAAALGSMLA</sequence>
<name>A0ACC4DKY1_PURLI</name>
<evidence type="ECO:0000313" key="2">
    <source>
        <dbReference type="Proteomes" id="UP001638806"/>
    </source>
</evidence>
<proteinExistence type="predicted"/>
<dbReference type="EMBL" id="JBGNUJ010000008">
    <property type="protein sequence ID" value="KAL3955973.1"/>
    <property type="molecule type" value="Genomic_DNA"/>
</dbReference>
<organism evidence="1 2">
    <name type="scientific">Purpureocillium lilacinum</name>
    <name type="common">Paecilomyces lilacinus</name>
    <dbReference type="NCBI Taxonomy" id="33203"/>
    <lineage>
        <taxon>Eukaryota</taxon>
        <taxon>Fungi</taxon>
        <taxon>Dikarya</taxon>
        <taxon>Ascomycota</taxon>
        <taxon>Pezizomycotina</taxon>
        <taxon>Sordariomycetes</taxon>
        <taxon>Hypocreomycetidae</taxon>
        <taxon>Hypocreales</taxon>
        <taxon>Ophiocordycipitaceae</taxon>
        <taxon>Purpureocillium</taxon>
    </lineage>
</organism>
<evidence type="ECO:0000313" key="1">
    <source>
        <dbReference type="EMBL" id="KAL3955973.1"/>
    </source>
</evidence>
<comment type="caution">
    <text evidence="1">The sequence shown here is derived from an EMBL/GenBank/DDBJ whole genome shotgun (WGS) entry which is preliminary data.</text>
</comment>
<reference evidence="1" key="1">
    <citation type="submission" date="2024-12" db="EMBL/GenBank/DDBJ databases">
        <title>Comparative genomics and development of molecular markers within Purpureocillium lilacinum and among Purpureocillium species.</title>
        <authorList>
            <person name="Yeh Z.-Y."/>
            <person name="Ni N.-T."/>
            <person name="Lo P.-H."/>
            <person name="Mushyakhwo K."/>
            <person name="Lin C.-F."/>
            <person name="Nai Y.-S."/>
        </authorList>
    </citation>
    <scope>NUCLEOTIDE SEQUENCE</scope>
    <source>
        <strain evidence="1">NCHU-NPUST-175</strain>
    </source>
</reference>
<keyword evidence="2" id="KW-1185">Reference proteome</keyword>